<dbReference type="AlphaFoldDB" id="A0AAW8PZD6"/>
<gene>
    <name evidence="1" type="ORF">QX249_12010</name>
</gene>
<evidence type="ECO:0000313" key="1">
    <source>
        <dbReference type="EMBL" id="MDS1821386.1"/>
    </source>
</evidence>
<dbReference type="Proteomes" id="UP001253193">
    <property type="component" value="Unassembled WGS sequence"/>
</dbReference>
<protein>
    <submittedName>
        <fullName evidence="1">Uncharacterized protein</fullName>
    </submittedName>
</protein>
<organism evidence="1 2">
    <name type="scientific">Vibrio parahaemolyticus</name>
    <dbReference type="NCBI Taxonomy" id="670"/>
    <lineage>
        <taxon>Bacteria</taxon>
        <taxon>Pseudomonadati</taxon>
        <taxon>Pseudomonadota</taxon>
        <taxon>Gammaproteobacteria</taxon>
        <taxon>Vibrionales</taxon>
        <taxon>Vibrionaceae</taxon>
        <taxon>Vibrio</taxon>
    </lineage>
</organism>
<dbReference type="RefSeq" id="WP_311020270.1">
    <property type="nucleotide sequence ID" value="NZ_JAUHGG010000003.1"/>
</dbReference>
<accession>A0AAW8PZD6</accession>
<reference evidence="1" key="1">
    <citation type="submission" date="2023-06" db="EMBL/GenBank/DDBJ databases">
        <title>Genomic Diversity of Vibrio spp. and Metagenomic Analysis of Pathogens in Florida Gulf Coastal Waters Following Hurricane Ian.</title>
        <authorList>
            <person name="Brumfield K.D."/>
        </authorList>
    </citation>
    <scope>NUCLEOTIDE SEQUENCE</scope>
    <source>
        <strain evidence="1">WBS2B-138</strain>
    </source>
</reference>
<sequence length="126" mass="14318">MNNHEPNQELQHDPEMESTLESFKKLFGGAKNHDILVEQSIANLSALSELFPKHEPSSFRFNRIDNESETIMSLELLIKSDDISVDSIIEMEQIVFNYILEQSADKSNLHLTPILITASNAFLSNE</sequence>
<proteinExistence type="predicted"/>
<dbReference type="EMBL" id="JAUHGG010000003">
    <property type="protein sequence ID" value="MDS1821386.1"/>
    <property type="molecule type" value="Genomic_DNA"/>
</dbReference>
<comment type="caution">
    <text evidence="1">The sequence shown here is derived from an EMBL/GenBank/DDBJ whole genome shotgun (WGS) entry which is preliminary data.</text>
</comment>
<name>A0AAW8PZD6_VIBPH</name>
<evidence type="ECO:0000313" key="2">
    <source>
        <dbReference type="Proteomes" id="UP001253193"/>
    </source>
</evidence>